<accession>A0A7W3RCF1</accession>
<dbReference type="EMBL" id="JACJII010000001">
    <property type="protein sequence ID" value="MBA9007784.1"/>
    <property type="molecule type" value="Genomic_DNA"/>
</dbReference>
<organism evidence="1 2">
    <name type="scientific">Thermomonospora cellulosilytica</name>
    <dbReference type="NCBI Taxonomy" id="1411118"/>
    <lineage>
        <taxon>Bacteria</taxon>
        <taxon>Bacillati</taxon>
        <taxon>Actinomycetota</taxon>
        <taxon>Actinomycetes</taxon>
        <taxon>Streptosporangiales</taxon>
        <taxon>Thermomonosporaceae</taxon>
        <taxon>Thermomonospora</taxon>
    </lineage>
</organism>
<evidence type="ECO:0000313" key="2">
    <source>
        <dbReference type="Proteomes" id="UP000539313"/>
    </source>
</evidence>
<gene>
    <name evidence="1" type="ORF">HNR21_006666</name>
</gene>
<name>A0A7W3RCF1_9ACTN</name>
<dbReference type="Proteomes" id="UP000539313">
    <property type="component" value="Unassembled WGS sequence"/>
</dbReference>
<protein>
    <submittedName>
        <fullName evidence="1">Uncharacterized protein</fullName>
    </submittedName>
</protein>
<sequence length="95" mass="10477">MTEHPGLLRQLLKVVLAYTWFFETVDDDVLDDGTALEQTEYAAHLLNRLPAPDRDHLLAELAALAAQDPDPASRAFTESFAFAMGLVEDPPPSPE</sequence>
<reference evidence="1 2" key="1">
    <citation type="submission" date="2020-08" db="EMBL/GenBank/DDBJ databases">
        <title>Sequencing the genomes of 1000 actinobacteria strains.</title>
        <authorList>
            <person name="Klenk H.-P."/>
        </authorList>
    </citation>
    <scope>NUCLEOTIDE SEQUENCE [LARGE SCALE GENOMIC DNA]</scope>
    <source>
        <strain evidence="1 2">DSM 45823</strain>
    </source>
</reference>
<comment type="caution">
    <text evidence="1">The sequence shown here is derived from an EMBL/GenBank/DDBJ whole genome shotgun (WGS) entry which is preliminary data.</text>
</comment>
<evidence type="ECO:0000313" key="1">
    <source>
        <dbReference type="EMBL" id="MBA9007784.1"/>
    </source>
</evidence>
<dbReference type="RefSeq" id="WP_182708236.1">
    <property type="nucleotide sequence ID" value="NZ_JACJII010000001.1"/>
</dbReference>
<dbReference type="AlphaFoldDB" id="A0A7W3RCF1"/>
<keyword evidence="2" id="KW-1185">Reference proteome</keyword>
<proteinExistence type="predicted"/>